<dbReference type="AlphaFoldDB" id="A0A378L7N1"/>
<reference evidence="2 4" key="1">
    <citation type="submission" date="2015-11" db="EMBL/GenBank/DDBJ databases">
        <title>Genomic analysis of 38 Legionella species identifies large and diverse effector repertoires.</title>
        <authorList>
            <person name="Burstein D."/>
            <person name="Amaro F."/>
            <person name="Zusman T."/>
            <person name="Lifshitz Z."/>
            <person name="Cohen O."/>
            <person name="Gilbert J.A."/>
            <person name="Pupko T."/>
            <person name="Shuman H.A."/>
            <person name="Segal G."/>
        </authorList>
    </citation>
    <scope>NUCLEOTIDE SEQUENCE [LARGE SCALE GENOMIC DNA]</scope>
    <source>
        <strain evidence="2 4">SC-18-C9</strain>
    </source>
</reference>
<dbReference type="InterPro" id="IPR025737">
    <property type="entry name" value="FApF"/>
</dbReference>
<reference evidence="3 5" key="2">
    <citation type="submission" date="2018-06" db="EMBL/GenBank/DDBJ databases">
        <authorList>
            <consortium name="Pathogen Informatics"/>
            <person name="Doyle S."/>
        </authorList>
    </citation>
    <scope>NUCLEOTIDE SEQUENCE [LARGE SCALE GENOMIC DNA]</scope>
    <source>
        <strain evidence="3 5">NCTC11991</strain>
    </source>
</reference>
<evidence type="ECO:0000256" key="1">
    <source>
        <dbReference type="SAM" id="SignalP"/>
    </source>
</evidence>
<dbReference type="EMBL" id="LNYZ01000027">
    <property type="protein sequence ID" value="KTD72023.1"/>
    <property type="molecule type" value="Genomic_DNA"/>
</dbReference>
<evidence type="ECO:0008006" key="6">
    <source>
        <dbReference type="Google" id="ProtNLM"/>
    </source>
</evidence>
<sequence>MLQKTTFIILLFTGTLSLAESVASTSVYPCANGTILTYFKRPTIITSACPVPYGQFTFEGGIQYNEFINRGEQWTFPQSKTRIGLPWLSELAILFPSERINHQVNISGLSTTQLALKHDIAYNKNWNVAGRVVYIPASGSKDYGTARDGYSLNGILAYKTKVFNISAMASISSFSTPSAAGGLRYNAFSPDVCITWYTRNWLHVYFEVFGQTRTAPDQGAGYNLDTGFIFLVTRDFAIDMEIGKRLSGQLGNFKTYYGGGVSFMF</sequence>
<gene>
    <name evidence="2" type="ORF">Lstg_2724</name>
    <name evidence="3" type="ORF">NCTC11991_00257</name>
</gene>
<dbReference type="STRING" id="460.Lstg_2724"/>
<protein>
    <recommendedName>
        <fullName evidence="6">Transporter</fullName>
    </recommendedName>
</protein>
<evidence type="ECO:0000313" key="2">
    <source>
        <dbReference type="EMBL" id="KTD72023.1"/>
    </source>
</evidence>
<keyword evidence="4" id="KW-1185">Reference proteome</keyword>
<proteinExistence type="predicted"/>
<evidence type="ECO:0000313" key="4">
    <source>
        <dbReference type="Proteomes" id="UP000054820"/>
    </source>
</evidence>
<dbReference type="Pfam" id="PF13557">
    <property type="entry name" value="Phenol_MetA_deg"/>
    <property type="match status" value="1"/>
</dbReference>
<dbReference type="RefSeq" id="WP_058478250.1">
    <property type="nucleotide sequence ID" value="NZ_CAAAIO010000015.1"/>
</dbReference>
<accession>A0A378L7N1</accession>
<keyword evidence="1" id="KW-0732">Signal</keyword>
<organism evidence="3 5">
    <name type="scientific">Legionella steigerwaltii</name>
    <dbReference type="NCBI Taxonomy" id="460"/>
    <lineage>
        <taxon>Bacteria</taxon>
        <taxon>Pseudomonadati</taxon>
        <taxon>Pseudomonadota</taxon>
        <taxon>Gammaproteobacteria</taxon>
        <taxon>Legionellales</taxon>
        <taxon>Legionellaceae</taxon>
        <taxon>Legionella</taxon>
    </lineage>
</organism>
<feature type="chain" id="PRO_5016771552" description="Transporter" evidence="1">
    <location>
        <begin position="20"/>
        <end position="265"/>
    </location>
</feature>
<dbReference type="Proteomes" id="UP000255110">
    <property type="component" value="Unassembled WGS sequence"/>
</dbReference>
<name>A0A378L7N1_9GAMM</name>
<evidence type="ECO:0000313" key="3">
    <source>
        <dbReference type="EMBL" id="STY21689.1"/>
    </source>
</evidence>
<dbReference type="Proteomes" id="UP000054820">
    <property type="component" value="Unassembled WGS sequence"/>
</dbReference>
<dbReference type="EMBL" id="UGOY01000001">
    <property type="protein sequence ID" value="STY21689.1"/>
    <property type="molecule type" value="Genomic_DNA"/>
</dbReference>
<evidence type="ECO:0000313" key="5">
    <source>
        <dbReference type="Proteomes" id="UP000255110"/>
    </source>
</evidence>
<dbReference type="OrthoDB" id="5653048at2"/>
<feature type="signal peptide" evidence="1">
    <location>
        <begin position="1"/>
        <end position="19"/>
    </location>
</feature>